<dbReference type="GO" id="GO:0044732">
    <property type="term" value="C:mitotic spindle pole body"/>
    <property type="evidence" value="ECO:0007669"/>
    <property type="project" value="TreeGrafter"/>
</dbReference>
<feature type="region of interest" description="Disordered" evidence="16">
    <location>
        <begin position="1"/>
        <end position="22"/>
    </location>
</feature>
<dbReference type="GO" id="GO:0051301">
    <property type="term" value="P:cell division"/>
    <property type="evidence" value="ECO:0007669"/>
    <property type="project" value="UniProtKB-KW"/>
</dbReference>
<keyword evidence="15" id="KW-0137">Centromere</keyword>
<keyword evidence="18" id="KW-1185">Reference proteome</keyword>
<evidence type="ECO:0000256" key="10">
    <source>
        <dbReference type="ARBA" id="ARBA00022776"/>
    </source>
</evidence>
<evidence type="ECO:0000256" key="14">
    <source>
        <dbReference type="ARBA" id="ARBA00023306"/>
    </source>
</evidence>
<dbReference type="GO" id="GO:0072686">
    <property type="term" value="C:mitotic spindle"/>
    <property type="evidence" value="ECO:0007669"/>
    <property type="project" value="InterPro"/>
</dbReference>
<keyword evidence="11" id="KW-0995">Kinetochore</keyword>
<dbReference type="InterPro" id="IPR013964">
    <property type="entry name" value="DASH_Ask1"/>
</dbReference>
<evidence type="ECO:0000256" key="1">
    <source>
        <dbReference type="ARBA" id="ARBA00004123"/>
    </source>
</evidence>
<keyword evidence="8" id="KW-0132">Cell division</keyword>
<keyword evidence="10" id="KW-0498">Mitosis</keyword>
<dbReference type="GO" id="GO:0005874">
    <property type="term" value="C:microtubule"/>
    <property type="evidence" value="ECO:0007669"/>
    <property type="project" value="UniProtKB-KW"/>
</dbReference>
<name>A0AA39V0Q3_9AGAR</name>
<reference evidence="17" key="1">
    <citation type="submission" date="2023-06" db="EMBL/GenBank/DDBJ databases">
        <authorList>
            <consortium name="Lawrence Berkeley National Laboratory"/>
            <person name="Ahrendt S."/>
            <person name="Sahu N."/>
            <person name="Indic B."/>
            <person name="Wong-Bajracharya J."/>
            <person name="Merenyi Z."/>
            <person name="Ke H.-M."/>
            <person name="Monk M."/>
            <person name="Kocsube S."/>
            <person name="Drula E."/>
            <person name="Lipzen A."/>
            <person name="Balint B."/>
            <person name="Henrissat B."/>
            <person name="Andreopoulos B."/>
            <person name="Martin F.M."/>
            <person name="Harder C.B."/>
            <person name="Rigling D."/>
            <person name="Ford K.L."/>
            <person name="Foster G.D."/>
            <person name="Pangilinan J."/>
            <person name="Papanicolaou A."/>
            <person name="Barry K."/>
            <person name="LaButti K."/>
            <person name="Viragh M."/>
            <person name="Koriabine M."/>
            <person name="Yan M."/>
            <person name="Riley R."/>
            <person name="Champramary S."/>
            <person name="Plett K.L."/>
            <person name="Tsai I.J."/>
            <person name="Slot J."/>
            <person name="Sipos G."/>
            <person name="Plett J."/>
            <person name="Nagy L.G."/>
            <person name="Grigoriev I.V."/>
        </authorList>
    </citation>
    <scope>NUCLEOTIDE SEQUENCE</scope>
    <source>
        <strain evidence="17">HWK02</strain>
    </source>
</reference>
<feature type="compositionally biased region" description="Low complexity" evidence="16">
    <location>
        <begin position="180"/>
        <end position="190"/>
    </location>
</feature>
<comment type="similarity">
    <text evidence="4">Belongs to the DASH complex ASK1 family.</text>
</comment>
<dbReference type="PANTHER" id="PTHR28200:SF1">
    <property type="entry name" value="DASH COMPLEX SUBUNIT ASK1"/>
    <property type="match status" value="1"/>
</dbReference>
<evidence type="ECO:0000256" key="11">
    <source>
        <dbReference type="ARBA" id="ARBA00022838"/>
    </source>
</evidence>
<feature type="region of interest" description="Disordered" evidence="16">
    <location>
        <begin position="249"/>
        <end position="280"/>
    </location>
</feature>
<gene>
    <name evidence="17" type="ORF">EDD18DRAFT_1348284</name>
</gene>
<feature type="compositionally biased region" description="Polar residues" evidence="16">
    <location>
        <begin position="125"/>
        <end position="140"/>
    </location>
</feature>
<accession>A0AA39V0Q3</accession>
<proteinExistence type="inferred from homology"/>
<evidence type="ECO:0000256" key="7">
    <source>
        <dbReference type="ARBA" id="ARBA00022490"/>
    </source>
</evidence>
<feature type="region of interest" description="Disordered" evidence="16">
    <location>
        <begin position="383"/>
        <end position="416"/>
    </location>
</feature>
<dbReference type="PANTHER" id="PTHR28200">
    <property type="entry name" value="DASH COMPLEX SUBUNIT ASK1"/>
    <property type="match status" value="1"/>
</dbReference>
<evidence type="ECO:0000256" key="9">
    <source>
        <dbReference type="ARBA" id="ARBA00022701"/>
    </source>
</evidence>
<evidence type="ECO:0000256" key="5">
    <source>
        <dbReference type="ARBA" id="ARBA00014520"/>
    </source>
</evidence>
<evidence type="ECO:0000256" key="2">
    <source>
        <dbReference type="ARBA" id="ARBA00004186"/>
    </source>
</evidence>
<evidence type="ECO:0000313" key="17">
    <source>
        <dbReference type="EMBL" id="KAK0500850.1"/>
    </source>
</evidence>
<keyword evidence="12" id="KW-0206">Cytoskeleton</keyword>
<feature type="compositionally biased region" description="Basic and acidic residues" evidence="16">
    <location>
        <begin position="115"/>
        <end position="124"/>
    </location>
</feature>
<dbReference type="EMBL" id="JAUEPU010000007">
    <property type="protein sequence ID" value="KAK0500850.1"/>
    <property type="molecule type" value="Genomic_DNA"/>
</dbReference>
<comment type="subcellular location">
    <subcellularLocation>
        <location evidence="3">Chromosome</location>
        <location evidence="3">Centromere</location>
        <location evidence="3">Kinetochore</location>
    </subcellularLocation>
    <subcellularLocation>
        <location evidence="2">Cytoplasm</location>
        <location evidence="2">Cytoskeleton</location>
        <location evidence="2">Spindle</location>
    </subcellularLocation>
    <subcellularLocation>
        <location evidence="1">Nucleus</location>
    </subcellularLocation>
</comment>
<evidence type="ECO:0000256" key="3">
    <source>
        <dbReference type="ARBA" id="ARBA00004629"/>
    </source>
</evidence>
<feature type="compositionally biased region" description="Polar residues" evidence="16">
    <location>
        <begin position="147"/>
        <end position="179"/>
    </location>
</feature>
<protein>
    <recommendedName>
        <fullName evidence="5">DASH complex subunit ASK1</fullName>
    </recommendedName>
</protein>
<keyword evidence="13" id="KW-0539">Nucleus</keyword>
<sequence>MSEQQRRPIPPHPPRWQPNPDPATIEVPGLDITASVNDQIDQIEQLITIKLQTIDENFSKIHNVLANKILPAVKRYAVATEPVREAAQFWTSFYEQAAQIRIPTVDDYSTVNEQTSEHESRSQTDSHATADSQAEASQATARPFENSIASTESSFHPGQAAFSSTPARPTTTFDTLSGQESEASWSASVESPLVRLDREFQKFSRDEPSVLQEHDGPPPLNKGKSREEPQPLLRNILKKNMYSISEDSTITHSPALSPVKPRGKIKTPIPKTLNPYLPSNTEPSQWNGIVDLCDPLTTTPQRGKRLGYTRGGPSTPVDDSDDDSFDGLPPGMSPPVLMSPARLPKSARKAVLGRAPTGQAAARITKDLVQDIQSHRRGDSQHLFHGYSTESSTVPTPPSLSRYRVGTDTSSSVAGESSLESMMQRANIGIANIATTPGLRLRPKTRMPAISQPSPPPTYPQYVDDRGFTTDTYGDAVVGQFVAVGDDDDSFADSFASDDEVNNTAHPSSAFKLLMQGSGAMDDSFASTDSSVDSLDREDISVEGPPIHPFAGINLNQAFEDTFDDSFNDGDGEPEEATLFGVPPAQRMRHIIEADNNDLVLHGNQLFVDGDTGGLTEQLGQVAESPTPWSRR</sequence>
<evidence type="ECO:0000256" key="13">
    <source>
        <dbReference type="ARBA" id="ARBA00023242"/>
    </source>
</evidence>
<dbReference type="GO" id="GO:0008608">
    <property type="term" value="P:attachment of spindle microtubules to kinetochore"/>
    <property type="evidence" value="ECO:0007669"/>
    <property type="project" value="InterPro"/>
</dbReference>
<evidence type="ECO:0000256" key="16">
    <source>
        <dbReference type="SAM" id="MobiDB-lite"/>
    </source>
</evidence>
<keyword evidence="6" id="KW-0158">Chromosome</keyword>
<keyword evidence="9" id="KW-0493">Microtubule</keyword>
<evidence type="ECO:0000313" key="18">
    <source>
        <dbReference type="Proteomes" id="UP001175228"/>
    </source>
</evidence>
<feature type="region of interest" description="Disordered" evidence="16">
    <location>
        <begin position="109"/>
        <end position="190"/>
    </location>
</feature>
<comment type="caution">
    <text evidence="17">The sequence shown here is derived from an EMBL/GenBank/DDBJ whole genome shotgun (WGS) entry which is preliminary data.</text>
</comment>
<feature type="region of interest" description="Disordered" evidence="16">
    <location>
        <begin position="204"/>
        <end position="230"/>
    </location>
</feature>
<feature type="compositionally biased region" description="Basic and acidic residues" evidence="16">
    <location>
        <begin position="204"/>
        <end position="216"/>
    </location>
</feature>
<dbReference type="GO" id="GO:0042729">
    <property type="term" value="C:DASH complex"/>
    <property type="evidence" value="ECO:0007669"/>
    <property type="project" value="InterPro"/>
</dbReference>
<evidence type="ECO:0000256" key="15">
    <source>
        <dbReference type="ARBA" id="ARBA00023328"/>
    </source>
</evidence>
<evidence type="ECO:0000256" key="6">
    <source>
        <dbReference type="ARBA" id="ARBA00022454"/>
    </source>
</evidence>
<dbReference type="AlphaFoldDB" id="A0AA39V0Q3"/>
<feature type="region of interest" description="Disordered" evidence="16">
    <location>
        <begin position="297"/>
        <end position="340"/>
    </location>
</feature>
<organism evidence="17 18">
    <name type="scientific">Armillaria luteobubalina</name>
    <dbReference type="NCBI Taxonomy" id="153913"/>
    <lineage>
        <taxon>Eukaryota</taxon>
        <taxon>Fungi</taxon>
        <taxon>Dikarya</taxon>
        <taxon>Basidiomycota</taxon>
        <taxon>Agaricomycotina</taxon>
        <taxon>Agaricomycetes</taxon>
        <taxon>Agaricomycetidae</taxon>
        <taxon>Agaricales</taxon>
        <taxon>Marasmiineae</taxon>
        <taxon>Physalacriaceae</taxon>
        <taxon>Armillaria</taxon>
    </lineage>
</organism>
<dbReference type="Pfam" id="PF08655">
    <property type="entry name" value="DASH_Ask1"/>
    <property type="match status" value="1"/>
</dbReference>
<keyword evidence="14" id="KW-0131">Cell cycle</keyword>
<feature type="compositionally biased region" description="Pro residues" evidence="16">
    <location>
        <begin position="8"/>
        <end position="21"/>
    </location>
</feature>
<evidence type="ECO:0000256" key="12">
    <source>
        <dbReference type="ARBA" id="ARBA00023212"/>
    </source>
</evidence>
<evidence type="ECO:0000256" key="8">
    <source>
        <dbReference type="ARBA" id="ARBA00022618"/>
    </source>
</evidence>
<evidence type="ECO:0000256" key="4">
    <source>
        <dbReference type="ARBA" id="ARBA00010731"/>
    </source>
</evidence>
<keyword evidence="7" id="KW-0963">Cytoplasm</keyword>
<dbReference type="Proteomes" id="UP001175228">
    <property type="component" value="Unassembled WGS sequence"/>
</dbReference>